<dbReference type="InterPro" id="IPR052895">
    <property type="entry name" value="HetReg/Transcr_Mod"/>
</dbReference>
<evidence type="ECO:0000259" key="2">
    <source>
        <dbReference type="Pfam" id="PF06985"/>
    </source>
</evidence>
<sequence>MGNLNSRETIRYVFLDVPRAQLRRLAIWNGFEQLVAKFGQGFAQNLQFGRLKPEELQTEPARISHDDSSHEEGVDEPISISPSADFLESDGGSIPQPEDVTSLPPSDTPISPAPQTDDNSETEQSPDPVGSDEARKEDDRVQEINKALEGAIPLPNKTKVEATPEVQPTSVERRDDEEVQDKVFVSSGHTAPKPQPPPGIPLETSPAAKIPDDNYDKDAALRFSSSLMVALPDLGSETRVTRQGTSRIVYNAPPSMVVESTGTNVVTNRSAEIDDATNVRSQEPKARAALKNFLEWDAKAVFYPLRLDPTSIRVAEIHSGALDEEIHVSLRVHRLNDIASRYEALSYTWGPQEPPKFIFVNKIRVPIGQNLHAALQSLRNPEDVRLVWIDGICVNQTSSKECSREVIKMGEIYSLARKVNVFLGDPALSKSTHVKDLFNFLNREIHGQAECDDSQKGSISLQTICEAQGLSAIDVCKGFVEACLQPWWTRVWILQEFYLAKDEPEWYWGKTHTSNENFKRDFSLLMRSSWQLFAAKDANALEIAGLVSRSGRTIDAFKAQVERSFELISRRLETHGFDIPRRLYRELLAQATQSHDFVYGLTHMFDPMFGKVFVPDYGMRKELLFACLAVFLVQFECWGDALWWYPHRFAAGRGQYPSWLPDFTKRIVPHDLDAVPLVMQEKDLKPKLLVLNHRLNAEGYVLDRIYSHRHVHKDKHPNHHHEIFSELWQFDHCMNNNHECHEYYIQGAAPDDTSLQTFLDMYKRYYAKWTHFNSAFQGSLFQSTMKSEYHDRLPRQVLECVPALDVLRWHAYRTEVPGLIEALGDKAKQPGPGCLANIFSIRMSAVFRTAFADFLIGACLFDNDHLSVWLRRFPYAQQWSFKNTAYWSDVSDTSPGNSKKRTQAIMAAYEGYQNDICDEIMRVSWCYSFYYAFLAYVILLDCDDHHALAGRIQRIQSAILELRKAYQSIGTREIESLAAKVPSIAKRYEDLKTVIDLFAGRLLLWTDGGFRGIGCPGTELCCDKKTYVVIVNGLSFPLLVRDLDEKTGEGWIAGFANIRGVDMLGQDADEAELPCDYEKGEKKVFKLR</sequence>
<reference evidence="3" key="1">
    <citation type="journal article" date="2021" name="Nat. Commun.">
        <title>Genetic determinants of endophytism in the Arabidopsis root mycobiome.</title>
        <authorList>
            <person name="Mesny F."/>
            <person name="Miyauchi S."/>
            <person name="Thiergart T."/>
            <person name="Pickel B."/>
            <person name="Atanasova L."/>
            <person name="Karlsson M."/>
            <person name="Huettel B."/>
            <person name="Barry K.W."/>
            <person name="Haridas S."/>
            <person name="Chen C."/>
            <person name="Bauer D."/>
            <person name="Andreopoulos W."/>
            <person name="Pangilinan J."/>
            <person name="LaButti K."/>
            <person name="Riley R."/>
            <person name="Lipzen A."/>
            <person name="Clum A."/>
            <person name="Drula E."/>
            <person name="Henrissat B."/>
            <person name="Kohler A."/>
            <person name="Grigoriev I.V."/>
            <person name="Martin F.M."/>
            <person name="Hacquard S."/>
        </authorList>
    </citation>
    <scope>NUCLEOTIDE SEQUENCE</scope>
    <source>
        <strain evidence="3">MPI-SDFR-AT-0120</strain>
    </source>
</reference>
<accession>A0A8K0VXT2</accession>
<dbReference type="InterPro" id="IPR010730">
    <property type="entry name" value="HET"/>
</dbReference>
<proteinExistence type="predicted"/>
<dbReference type="EMBL" id="JAGMVJ010000012">
    <property type="protein sequence ID" value="KAH7084157.1"/>
    <property type="molecule type" value="Genomic_DNA"/>
</dbReference>
<gene>
    <name evidence="3" type="ORF">FB567DRAFT_76377</name>
</gene>
<feature type="region of interest" description="Disordered" evidence="1">
    <location>
        <begin position="57"/>
        <end position="212"/>
    </location>
</feature>
<feature type="compositionally biased region" description="Basic and acidic residues" evidence="1">
    <location>
        <begin position="132"/>
        <end position="143"/>
    </location>
</feature>
<feature type="domain" description="Heterokaryon incompatibility" evidence="2">
    <location>
        <begin position="342"/>
        <end position="496"/>
    </location>
</feature>
<comment type="caution">
    <text evidence="3">The sequence shown here is derived from an EMBL/GenBank/DDBJ whole genome shotgun (WGS) entry which is preliminary data.</text>
</comment>
<name>A0A8K0VXT2_9PLEO</name>
<evidence type="ECO:0000313" key="3">
    <source>
        <dbReference type="EMBL" id="KAH7084157.1"/>
    </source>
</evidence>
<evidence type="ECO:0000256" key="1">
    <source>
        <dbReference type="SAM" id="MobiDB-lite"/>
    </source>
</evidence>
<dbReference type="Pfam" id="PF06985">
    <property type="entry name" value="HET"/>
    <property type="match status" value="1"/>
</dbReference>
<keyword evidence="4" id="KW-1185">Reference proteome</keyword>
<dbReference type="Proteomes" id="UP000813461">
    <property type="component" value="Unassembled WGS sequence"/>
</dbReference>
<dbReference type="PANTHER" id="PTHR24148:SF64">
    <property type="entry name" value="HETEROKARYON INCOMPATIBILITY DOMAIN-CONTAINING PROTEIN"/>
    <property type="match status" value="1"/>
</dbReference>
<feature type="compositionally biased region" description="Polar residues" evidence="1">
    <location>
        <begin position="103"/>
        <end position="125"/>
    </location>
</feature>
<dbReference type="AlphaFoldDB" id="A0A8K0VXT2"/>
<protein>
    <submittedName>
        <fullName evidence="3">Heterokaryon incompatibility protein-domain-containing protein</fullName>
    </submittedName>
</protein>
<evidence type="ECO:0000313" key="4">
    <source>
        <dbReference type="Proteomes" id="UP000813461"/>
    </source>
</evidence>
<dbReference type="OrthoDB" id="5029321at2759"/>
<dbReference type="PANTHER" id="PTHR24148">
    <property type="entry name" value="ANKYRIN REPEAT DOMAIN-CONTAINING PROTEIN 39 HOMOLOG-RELATED"/>
    <property type="match status" value="1"/>
</dbReference>
<feature type="compositionally biased region" description="Basic and acidic residues" evidence="1">
    <location>
        <begin position="62"/>
        <end position="72"/>
    </location>
</feature>
<organism evidence="3 4">
    <name type="scientific">Paraphoma chrysanthemicola</name>
    <dbReference type="NCBI Taxonomy" id="798071"/>
    <lineage>
        <taxon>Eukaryota</taxon>
        <taxon>Fungi</taxon>
        <taxon>Dikarya</taxon>
        <taxon>Ascomycota</taxon>
        <taxon>Pezizomycotina</taxon>
        <taxon>Dothideomycetes</taxon>
        <taxon>Pleosporomycetidae</taxon>
        <taxon>Pleosporales</taxon>
        <taxon>Pleosporineae</taxon>
        <taxon>Phaeosphaeriaceae</taxon>
        <taxon>Paraphoma</taxon>
    </lineage>
</organism>